<protein>
    <submittedName>
        <fullName evidence="1">Uncharacterized protein</fullName>
    </submittedName>
</protein>
<reference evidence="1 2" key="1">
    <citation type="submission" date="2014-04" db="EMBL/GenBank/DDBJ databases">
        <authorList>
            <consortium name="DOE Joint Genome Institute"/>
            <person name="Kuo A."/>
            <person name="Girlanda M."/>
            <person name="Perotto S."/>
            <person name="Kohler A."/>
            <person name="Nagy L.G."/>
            <person name="Floudas D."/>
            <person name="Copeland A."/>
            <person name="Barry K.W."/>
            <person name="Cichocki N."/>
            <person name="Veneault-Fourrey C."/>
            <person name="LaButti K."/>
            <person name="Lindquist E.A."/>
            <person name="Lipzen A."/>
            <person name="Lundell T."/>
            <person name="Morin E."/>
            <person name="Murat C."/>
            <person name="Sun H."/>
            <person name="Tunlid A."/>
            <person name="Henrissat B."/>
            <person name="Grigoriev I.V."/>
            <person name="Hibbett D.S."/>
            <person name="Martin F."/>
            <person name="Nordberg H.P."/>
            <person name="Cantor M.N."/>
            <person name="Hua S.X."/>
        </authorList>
    </citation>
    <scope>NUCLEOTIDE SEQUENCE [LARGE SCALE GENOMIC DNA]</scope>
    <source>
        <strain evidence="1 2">MUT 4182</strain>
    </source>
</reference>
<gene>
    <name evidence="1" type="ORF">M407DRAFT_246087</name>
</gene>
<proteinExistence type="predicted"/>
<dbReference type="EMBL" id="KN823208">
    <property type="protein sequence ID" value="KIO19695.1"/>
    <property type="molecule type" value="Genomic_DNA"/>
</dbReference>
<dbReference type="Proteomes" id="UP000054248">
    <property type="component" value="Unassembled WGS sequence"/>
</dbReference>
<evidence type="ECO:0000313" key="2">
    <source>
        <dbReference type="Proteomes" id="UP000054248"/>
    </source>
</evidence>
<organism evidence="1 2">
    <name type="scientific">Tulasnella calospora MUT 4182</name>
    <dbReference type="NCBI Taxonomy" id="1051891"/>
    <lineage>
        <taxon>Eukaryota</taxon>
        <taxon>Fungi</taxon>
        <taxon>Dikarya</taxon>
        <taxon>Basidiomycota</taxon>
        <taxon>Agaricomycotina</taxon>
        <taxon>Agaricomycetes</taxon>
        <taxon>Cantharellales</taxon>
        <taxon>Tulasnellaceae</taxon>
        <taxon>Tulasnella</taxon>
    </lineage>
</organism>
<sequence length="65" mass="7308">MDTEATIRRTIALIDQCKRLKPGYKSSCERLVSQAVGFTLSLVRSAGEMGVKKFLEDTPPFEPYQ</sequence>
<evidence type="ECO:0000313" key="1">
    <source>
        <dbReference type="EMBL" id="KIO19695.1"/>
    </source>
</evidence>
<name>A0A0C3PX96_9AGAM</name>
<dbReference type="HOGENOM" id="CLU_2851358_0_0_1"/>
<keyword evidence="2" id="KW-1185">Reference proteome</keyword>
<reference evidence="2" key="2">
    <citation type="submission" date="2015-01" db="EMBL/GenBank/DDBJ databases">
        <title>Evolutionary Origins and Diversification of the Mycorrhizal Mutualists.</title>
        <authorList>
            <consortium name="DOE Joint Genome Institute"/>
            <consortium name="Mycorrhizal Genomics Consortium"/>
            <person name="Kohler A."/>
            <person name="Kuo A."/>
            <person name="Nagy L.G."/>
            <person name="Floudas D."/>
            <person name="Copeland A."/>
            <person name="Barry K.W."/>
            <person name="Cichocki N."/>
            <person name="Veneault-Fourrey C."/>
            <person name="LaButti K."/>
            <person name="Lindquist E.A."/>
            <person name="Lipzen A."/>
            <person name="Lundell T."/>
            <person name="Morin E."/>
            <person name="Murat C."/>
            <person name="Riley R."/>
            <person name="Ohm R."/>
            <person name="Sun H."/>
            <person name="Tunlid A."/>
            <person name="Henrissat B."/>
            <person name="Grigoriev I.V."/>
            <person name="Hibbett D.S."/>
            <person name="Martin F."/>
        </authorList>
    </citation>
    <scope>NUCLEOTIDE SEQUENCE [LARGE SCALE GENOMIC DNA]</scope>
    <source>
        <strain evidence="2">MUT 4182</strain>
    </source>
</reference>
<dbReference type="AlphaFoldDB" id="A0A0C3PX96"/>
<accession>A0A0C3PX96</accession>